<comment type="subunit">
    <text evidence="1">Homodimers and heterodimers.</text>
</comment>
<evidence type="ECO:0000313" key="3">
    <source>
        <dbReference type="EMBL" id="KAK7330078.1"/>
    </source>
</evidence>
<keyword evidence="1" id="KW-0678">Repressor</keyword>
<keyword evidence="1" id="KW-0805">Transcription regulation</keyword>
<dbReference type="AlphaFoldDB" id="A0AAN9QG28"/>
<sequence length="182" mass="21060">MELQLALALPLPTNYLHLNSNNLPFHKKRTFHHAQETTHTNPILPTLSLLPLTPSHHTHQSSNIPKNDDEALVGWPPLNYSRKKPRFHHSGDEVADNDHMVWVHRRRHHHHHHHHAFRGSNTLYVKVKMEGVGIARKVINCQTPTNWLIRTKKVTGFLQKMYHGGKSFVRSARRLKLLKSSG</sequence>
<keyword evidence="4" id="KW-1185">Reference proteome</keyword>
<reference evidence="3 4" key="1">
    <citation type="submission" date="2024-01" db="EMBL/GenBank/DDBJ databases">
        <title>The genomes of 5 underutilized Papilionoideae crops provide insights into root nodulation and disease resistanc.</title>
        <authorList>
            <person name="Jiang F."/>
        </authorList>
    </citation>
    <scope>NUCLEOTIDE SEQUENCE [LARGE SCALE GENOMIC DNA]</scope>
    <source>
        <strain evidence="3">LVBAO_FW01</strain>
        <tissue evidence="3">Leaves</tissue>
    </source>
</reference>
<evidence type="ECO:0000259" key="2">
    <source>
        <dbReference type="Pfam" id="PF02309"/>
    </source>
</evidence>
<name>A0AAN9QG28_CANGL</name>
<proteinExistence type="inferred from homology"/>
<dbReference type="GO" id="GO:0009734">
    <property type="term" value="P:auxin-activated signaling pathway"/>
    <property type="evidence" value="ECO:0007669"/>
    <property type="project" value="UniProtKB-UniRule"/>
</dbReference>
<accession>A0AAN9QG28</accession>
<keyword evidence="1" id="KW-0804">Transcription</keyword>
<gene>
    <name evidence="3" type="ORF">VNO77_24263</name>
</gene>
<dbReference type="GO" id="GO:0005634">
    <property type="term" value="C:nucleus"/>
    <property type="evidence" value="ECO:0007669"/>
    <property type="project" value="UniProtKB-SubCell"/>
</dbReference>
<feature type="domain" description="AUX/IAA" evidence="2">
    <location>
        <begin position="26"/>
        <end position="138"/>
    </location>
</feature>
<dbReference type="EMBL" id="JAYMYQ010000005">
    <property type="protein sequence ID" value="KAK7330078.1"/>
    <property type="molecule type" value="Genomic_DNA"/>
</dbReference>
<organism evidence="3 4">
    <name type="scientific">Canavalia gladiata</name>
    <name type="common">Sword bean</name>
    <name type="synonym">Dolichos gladiatus</name>
    <dbReference type="NCBI Taxonomy" id="3824"/>
    <lineage>
        <taxon>Eukaryota</taxon>
        <taxon>Viridiplantae</taxon>
        <taxon>Streptophyta</taxon>
        <taxon>Embryophyta</taxon>
        <taxon>Tracheophyta</taxon>
        <taxon>Spermatophyta</taxon>
        <taxon>Magnoliopsida</taxon>
        <taxon>eudicotyledons</taxon>
        <taxon>Gunneridae</taxon>
        <taxon>Pentapetalae</taxon>
        <taxon>rosids</taxon>
        <taxon>fabids</taxon>
        <taxon>Fabales</taxon>
        <taxon>Fabaceae</taxon>
        <taxon>Papilionoideae</taxon>
        <taxon>50 kb inversion clade</taxon>
        <taxon>NPAAA clade</taxon>
        <taxon>indigoferoid/millettioid clade</taxon>
        <taxon>Phaseoleae</taxon>
        <taxon>Canavalia</taxon>
    </lineage>
</organism>
<comment type="subcellular location">
    <subcellularLocation>
        <location evidence="1">Nucleus</location>
    </subcellularLocation>
</comment>
<dbReference type="InterPro" id="IPR033389">
    <property type="entry name" value="AUX/IAA_dom"/>
</dbReference>
<comment type="similarity">
    <text evidence="1">Belongs to the Aux/IAA family.</text>
</comment>
<protein>
    <recommendedName>
        <fullName evidence="1">Auxin-induced protein</fullName>
    </recommendedName>
</protein>
<comment type="function">
    <text evidence="1">Aux/IAA proteins are short-lived transcriptional factors that function as repressors of early auxin response genes at low auxin concentrations.</text>
</comment>
<keyword evidence="1" id="KW-0539">Nucleus</keyword>
<evidence type="ECO:0000313" key="4">
    <source>
        <dbReference type="Proteomes" id="UP001367508"/>
    </source>
</evidence>
<dbReference type="Pfam" id="PF02309">
    <property type="entry name" value="AUX_IAA"/>
    <property type="match status" value="1"/>
</dbReference>
<keyword evidence="1" id="KW-0927">Auxin signaling pathway</keyword>
<dbReference type="Proteomes" id="UP001367508">
    <property type="component" value="Unassembled WGS sequence"/>
</dbReference>
<comment type="caution">
    <text evidence="3">The sequence shown here is derived from an EMBL/GenBank/DDBJ whole genome shotgun (WGS) entry which is preliminary data.</text>
</comment>
<evidence type="ECO:0000256" key="1">
    <source>
        <dbReference type="RuleBase" id="RU004549"/>
    </source>
</evidence>